<organism evidence="1 2">
    <name type="scientific">Anaeramoeba flamelloides</name>
    <dbReference type="NCBI Taxonomy" id="1746091"/>
    <lineage>
        <taxon>Eukaryota</taxon>
        <taxon>Metamonada</taxon>
        <taxon>Anaeramoebidae</taxon>
        <taxon>Anaeramoeba</taxon>
    </lineage>
</organism>
<reference evidence="1" key="1">
    <citation type="submission" date="2022-08" db="EMBL/GenBank/DDBJ databases">
        <title>Novel sulphate-reducing endosymbionts in the free-living metamonad Anaeramoeba.</title>
        <authorList>
            <person name="Jerlstrom-Hultqvist J."/>
            <person name="Cepicka I."/>
            <person name="Gallot-Lavallee L."/>
            <person name="Salas-Leiva D."/>
            <person name="Curtis B.A."/>
            <person name="Zahonova K."/>
            <person name="Pipaliya S."/>
            <person name="Dacks J."/>
            <person name="Roger A.J."/>
        </authorList>
    </citation>
    <scope>NUCLEOTIDE SEQUENCE</scope>
    <source>
        <strain evidence="1">Busselton2</strain>
    </source>
</reference>
<protein>
    <submittedName>
        <fullName evidence="1">Uncharacterized protein</fullName>
    </submittedName>
</protein>
<evidence type="ECO:0000313" key="2">
    <source>
        <dbReference type="Proteomes" id="UP001146793"/>
    </source>
</evidence>
<accession>A0AAV7YNC7</accession>
<dbReference type="EMBL" id="JANTQA010000057">
    <property type="protein sequence ID" value="KAJ3428964.1"/>
    <property type="molecule type" value="Genomic_DNA"/>
</dbReference>
<gene>
    <name evidence="1" type="ORF">M0812_24303</name>
</gene>
<name>A0AAV7YNC7_9EUKA</name>
<sequence length="335" mass="39283">MGNRTLSCFFFQGEYCNACYRLDNKTNGKAIISYLVDTGTNIIAIKINDRTIGNSTIWISQDDEDETLYLMVDNIIFNNKEVKHNFLFRNKEQVIYYIITYLKKFASKLGIQKILLSTKGKLSNIQFLKESYNTKKLKLSRLGKLYRDWTYNDIVGTQNLNNLQNIECDVFQINVNNCWIKNLKILKTKLLTLSKDNNDYNFKKIIDTINNKIQNNIGFGYKTIINDSIIEINKIKKKKPVFKKNEKNLIKENQNIQPAKNTQINQNNKEELEMVEFNNNEKNQMELLNEFFNKIIKSQNNQMTKKLIEDILNISNNTSKSKNISEKSKWQFVIG</sequence>
<comment type="caution">
    <text evidence="1">The sequence shown here is derived from an EMBL/GenBank/DDBJ whole genome shotgun (WGS) entry which is preliminary data.</text>
</comment>
<dbReference type="AlphaFoldDB" id="A0AAV7YNC7"/>
<dbReference type="Proteomes" id="UP001146793">
    <property type="component" value="Unassembled WGS sequence"/>
</dbReference>
<proteinExistence type="predicted"/>
<evidence type="ECO:0000313" key="1">
    <source>
        <dbReference type="EMBL" id="KAJ3428964.1"/>
    </source>
</evidence>